<gene>
    <name evidence="1" type="ORF">M422DRAFT_35259</name>
</gene>
<evidence type="ECO:0000313" key="1">
    <source>
        <dbReference type="EMBL" id="KIJ33963.1"/>
    </source>
</evidence>
<dbReference type="EMBL" id="KN837205">
    <property type="protein sequence ID" value="KIJ33963.1"/>
    <property type="molecule type" value="Genomic_DNA"/>
</dbReference>
<dbReference type="HOGENOM" id="CLU_2086302_0_0_1"/>
<evidence type="ECO:0000313" key="2">
    <source>
        <dbReference type="Proteomes" id="UP000054279"/>
    </source>
</evidence>
<sequence length="117" mass="13113">MHCVIVVYLTAYDDGNDRDEYTGMRGSGLTWRKGAVLGAGASWLEGKNLRHCYQMDASNSASGLPDASFPIPNARALSRRNRMHIFNVQRRLRLHTCYIMYYDSKSTASTSSINDST</sequence>
<organism evidence="1 2">
    <name type="scientific">Sphaerobolus stellatus (strain SS14)</name>
    <dbReference type="NCBI Taxonomy" id="990650"/>
    <lineage>
        <taxon>Eukaryota</taxon>
        <taxon>Fungi</taxon>
        <taxon>Dikarya</taxon>
        <taxon>Basidiomycota</taxon>
        <taxon>Agaricomycotina</taxon>
        <taxon>Agaricomycetes</taxon>
        <taxon>Phallomycetidae</taxon>
        <taxon>Geastrales</taxon>
        <taxon>Sphaerobolaceae</taxon>
        <taxon>Sphaerobolus</taxon>
    </lineage>
</organism>
<accession>A0A0C9TUE2</accession>
<protein>
    <submittedName>
        <fullName evidence="1">Unplaced genomic scaffold SPHSTscaffold_130, whole genome shotgun sequence</fullName>
    </submittedName>
</protein>
<keyword evidence="2" id="KW-1185">Reference proteome</keyword>
<dbReference type="AlphaFoldDB" id="A0A0C9TUE2"/>
<name>A0A0C9TUE2_SPHS4</name>
<reference evidence="1 2" key="1">
    <citation type="submission" date="2014-06" db="EMBL/GenBank/DDBJ databases">
        <title>Evolutionary Origins and Diversification of the Mycorrhizal Mutualists.</title>
        <authorList>
            <consortium name="DOE Joint Genome Institute"/>
            <consortium name="Mycorrhizal Genomics Consortium"/>
            <person name="Kohler A."/>
            <person name="Kuo A."/>
            <person name="Nagy L.G."/>
            <person name="Floudas D."/>
            <person name="Copeland A."/>
            <person name="Barry K.W."/>
            <person name="Cichocki N."/>
            <person name="Veneault-Fourrey C."/>
            <person name="LaButti K."/>
            <person name="Lindquist E.A."/>
            <person name="Lipzen A."/>
            <person name="Lundell T."/>
            <person name="Morin E."/>
            <person name="Murat C."/>
            <person name="Riley R."/>
            <person name="Ohm R."/>
            <person name="Sun H."/>
            <person name="Tunlid A."/>
            <person name="Henrissat B."/>
            <person name="Grigoriev I.V."/>
            <person name="Hibbett D.S."/>
            <person name="Martin F."/>
        </authorList>
    </citation>
    <scope>NUCLEOTIDE SEQUENCE [LARGE SCALE GENOMIC DNA]</scope>
    <source>
        <strain evidence="1 2">SS14</strain>
    </source>
</reference>
<proteinExistence type="predicted"/>
<dbReference type="Proteomes" id="UP000054279">
    <property type="component" value="Unassembled WGS sequence"/>
</dbReference>